<proteinExistence type="predicted"/>
<dbReference type="RefSeq" id="WP_406794335.1">
    <property type="nucleotide sequence ID" value="NZ_JBJHZX010000051.1"/>
</dbReference>
<accession>A0ABW8SQ73</accession>
<name>A0ABW8SQ73_9CLOT</name>
<dbReference type="EMBL" id="JBJHZX010000051">
    <property type="protein sequence ID" value="MFL0198229.1"/>
    <property type="molecule type" value="Genomic_DNA"/>
</dbReference>
<evidence type="ECO:0000313" key="2">
    <source>
        <dbReference type="Proteomes" id="UP001623660"/>
    </source>
</evidence>
<gene>
    <name evidence="1" type="ORF">ACJDU8_22090</name>
</gene>
<sequence length="122" mass="14424">MLKTQFCKEKEYEFNIVRECKVLSISCNKFVESIDNSNLDLMNTSFNLIINSCKNIRKTKAPLKYAQIHKDIKRICNVLMKIYRNIFHRFIDEVWTNKYKYKISEAIELLKVPLSKIGVIGN</sequence>
<protein>
    <submittedName>
        <fullName evidence="1">Uncharacterized protein</fullName>
    </submittedName>
</protein>
<keyword evidence="2" id="KW-1185">Reference proteome</keyword>
<evidence type="ECO:0000313" key="1">
    <source>
        <dbReference type="EMBL" id="MFL0198229.1"/>
    </source>
</evidence>
<organism evidence="1 2">
    <name type="scientific">Candidatus Clostridium eludens</name>
    <dbReference type="NCBI Taxonomy" id="3381663"/>
    <lineage>
        <taxon>Bacteria</taxon>
        <taxon>Bacillati</taxon>
        <taxon>Bacillota</taxon>
        <taxon>Clostridia</taxon>
        <taxon>Eubacteriales</taxon>
        <taxon>Clostridiaceae</taxon>
        <taxon>Clostridium</taxon>
    </lineage>
</organism>
<reference evidence="1 2" key="1">
    <citation type="submission" date="2024-11" db="EMBL/GenBank/DDBJ databases">
        <authorList>
            <person name="Heng Y.C."/>
            <person name="Lim A.C.H."/>
            <person name="Lee J.K.Y."/>
            <person name="Kittelmann S."/>
        </authorList>
    </citation>
    <scope>NUCLEOTIDE SEQUENCE [LARGE SCALE GENOMIC DNA]</scope>
    <source>
        <strain evidence="1 2">WILCCON 0269</strain>
    </source>
</reference>
<dbReference type="Proteomes" id="UP001623660">
    <property type="component" value="Unassembled WGS sequence"/>
</dbReference>
<comment type="caution">
    <text evidence="1">The sequence shown here is derived from an EMBL/GenBank/DDBJ whole genome shotgun (WGS) entry which is preliminary data.</text>
</comment>